<feature type="domain" description="HPr" evidence="11">
    <location>
        <begin position="323"/>
        <end position="411"/>
    </location>
</feature>
<evidence type="ECO:0000313" key="13">
    <source>
        <dbReference type="Proteomes" id="UP000275256"/>
    </source>
</evidence>
<evidence type="ECO:0000256" key="2">
    <source>
        <dbReference type="ARBA" id="ARBA00010688"/>
    </source>
</evidence>
<dbReference type="SUPFAM" id="SSF55594">
    <property type="entry name" value="HPr-like"/>
    <property type="match status" value="1"/>
</dbReference>
<dbReference type="PROSITE" id="PS00584">
    <property type="entry name" value="PFKB_KINASES_2"/>
    <property type="match status" value="1"/>
</dbReference>
<evidence type="ECO:0000256" key="3">
    <source>
        <dbReference type="ARBA" id="ARBA00012131"/>
    </source>
</evidence>
<dbReference type="SUPFAM" id="SSF53613">
    <property type="entry name" value="Ribokinase-like"/>
    <property type="match status" value="1"/>
</dbReference>
<evidence type="ECO:0000259" key="11">
    <source>
        <dbReference type="PROSITE" id="PS51350"/>
    </source>
</evidence>
<keyword evidence="8 10" id="KW-0067">ATP-binding</keyword>
<dbReference type="Pfam" id="PF00294">
    <property type="entry name" value="PfkB"/>
    <property type="match status" value="1"/>
</dbReference>
<reference evidence="12 13" key="1">
    <citation type="submission" date="2018-10" db="EMBL/GenBank/DDBJ databases">
        <title>Tessaracoccus antarcticuss sp. nov., isolated from sediment.</title>
        <authorList>
            <person name="Zhou L.Y."/>
            <person name="Du Z.J."/>
        </authorList>
    </citation>
    <scope>NUCLEOTIDE SEQUENCE [LARGE SCALE GENOMIC DNA]</scope>
    <source>
        <strain evidence="12 13">JDX10</strain>
    </source>
</reference>
<name>A0A3M0GG78_9ACTN</name>
<dbReference type="EC" id="2.7.1.56" evidence="3 10"/>
<dbReference type="NCBIfam" id="TIGR03828">
    <property type="entry name" value="pfkB"/>
    <property type="match status" value="1"/>
</dbReference>
<dbReference type="EMBL" id="REFW01000001">
    <property type="protein sequence ID" value="RMB61712.1"/>
    <property type="molecule type" value="Genomic_DNA"/>
</dbReference>
<sequence>MIVTVTPNPSIDRTVTVEQLEVGGINRAISSRLDPGGKGVNVSRALSANGCPTLALVPLGGPDGRLLESLLEEANVEFTVVHLSGITRTNVAVVDPSGTTTKINEQGPVLTTQELSSLRAAVLASAAGGEWLALCGSLPPGAPESWFADIIDAHPARVAIDASGAAFRHAVAAGPDLIKPNLEELEELVGRGLSTLGDVLNAARTVVERGVGMVVVSLGSAGALAVTVEGHWFASALVTAPLSTVGAGDCLLAGLLQALQMGKSPQDALAEGVAWGSAAVTLPGSQVPSPADIAGVTVSTRLPPLTTLLTPNPSQPTRRASTMSSRTATIASSVGLHARPATLFTKRVAAAGIPITVGRADGKTVNAASMLAVMALGAKCGDQVLLTADGANADEILDELVSFLETDHDAQE</sequence>
<comment type="function">
    <text evidence="10">Catalyzes the ATP-dependent phosphorylation of fructose-l-phosphate to fructose-l,6-bisphosphate.</text>
</comment>
<dbReference type="PROSITE" id="PS51350">
    <property type="entry name" value="PTS_HPR_DOM"/>
    <property type="match status" value="1"/>
</dbReference>
<dbReference type="Pfam" id="PF00381">
    <property type="entry name" value="PTS-HPr"/>
    <property type="match status" value="1"/>
</dbReference>
<comment type="caution">
    <text evidence="12">The sequence shown here is derived from an EMBL/GenBank/DDBJ whole genome shotgun (WGS) entry which is preliminary data.</text>
</comment>
<dbReference type="InterPro" id="IPR001020">
    <property type="entry name" value="PTS_HPr_His_P_site"/>
</dbReference>
<evidence type="ECO:0000256" key="4">
    <source>
        <dbReference type="ARBA" id="ARBA00013596"/>
    </source>
</evidence>
<dbReference type="GO" id="GO:0016052">
    <property type="term" value="P:carbohydrate catabolic process"/>
    <property type="evidence" value="ECO:0007669"/>
    <property type="project" value="UniProtKB-ARBA"/>
</dbReference>
<comment type="similarity">
    <text evidence="2 10">Belongs to the carbohydrate kinase PfkB family.</text>
</comment>
<keyword evidence="13" id="KW-1185">Reference proteome</keyword>
<dbReference type="InterPro" id="IPR002173">
    <property type="entry name" value="Carboh/pur_kinase_PfkB_CS"/>
</dbReference>
<gene>
    <name evidence="12" type="primary">pfkB</name>
    <name evidence="12" type="ORF">EAX62_03545</name>
</gene>
<evidence type="ECO:0000256" key="5">
    <source>
        <dbReference type="ARBA" id="ARBA00022679"/>
    </source>
</evidence>
<keyword evidence="7 10" id="KW-0418">Kinase</keyword>
<dbReference type="Gene3D" id="3.30.1340.10">
    <property type="entry name" value="HPr-like"/>
    <property type="match status" value="1"/>
</dbReference>
<evidence type="ECO:0000256" key="8">
    <source>
        <dbReference type="ARBA" id="ARBA00022840"/>
    </source>
</evidence>
<dbReference type="InterPro" id="IPR017583">
    <property type="entry name" value="Tagatose/fructose_Pkinase"/>
</dbReference>
<dbReference type="InterPro" id="IPR035895">
    <property type="entry name" value="HPr-like_sf"/>
</dbReference>
<dbReference type="GO" id="GO:0044281">
    <property type="term" value="P:small molecule metabolic process"/>
    <property type="evidence" value="ECO:0007669"/>
    <property type="project" value="UniProtKB-ARBA"/>
</dbReference>
<dbReference type="GO" id="GO:0005524">
    <property type="term" value="F:ATP binding"/>
    <property type="evidence" value="ECO:0007669"/>
    <property type="project" value="UniProtKB-UniRule"/>
</dbReference>
<dbReference type="NCBIfam" id="TIGR03168">
    <property type="entry name" value="1-PFK"/>
    <property type="match status" value="1"/>
</dbReference>
<comment type="function">
    <text evidence="1">General (non sugar-specific) component of the phosphoenolpyruvate-dependent sugar phosphotransferase system (sugar PTS). This major carbohydrate active-transport system catalyzes the phosphorylation of incoming sugar substrates concomitantly with their translocation across the cell membrane. The phosphoryl group from phosphoenolpyruvate (PEP) is transferred to the phosphoryl carrier protein HPr by enzyme I. Phospho-HPr then transfers it to the PTS EIIA domain.</text>
</comment>
<dbReference type="InterPro" id="IPR029056">
    <property type="entry name" value="Ribokinase-like"/>
</dbReference>
<evidence type="ECO:0000256" key="10">
    <source>
        <dbReference type="RuleBase" id="RU369061"/>
    </source>
</evidence>
<dbReference type="InterPro" id="IPR000032">
    <property type="entry name" value="HPr-like"/>
</dbReference>
<protein>
    <recommendedName>
        <fullName evidence="4 10">1-phosphofructokinase</fullName>
        <shortName evidence="10">Fru1PK</shortName>
        <ecNumber evidence="3 10">2.7.1.56</ecNumber>
    </recommendedName>
    <alternativeName>
        <fullName evidence="10">Fructose 1-phosphate kinase</fullName>
    </alternativeName>
</protein>
<dbReference type="PANTHER" id="PTHR46566">
    <property type="entry name" value="1-PHOSPHOFRUCTOKINASE-RELATED"/>
    <property type="match status" value="1"/>
</dbReference>
<evidence type="ECO:0000256" key="1">
    <source>
        <dbReference type="ARBA" id="ARBA00003681"/>
    </source>
</evidence>
<dbReference type="AlphaFoldDB" id="A0A3M0GG78"/>
<dbReference type="GO" id="GO:0008662">
    <property type="term" value="F:1-phosphofructokinase activity"/>
    <property type="evidence" value="ECO:0007669"/>
    <property type="project" value="UniProtKB-UniRule"/>
</dbReference>
<dbReference type="InterPro" id="IPR011611">
    <property type="entry name" value="PfkB_dom"/>
</dbReference>
<dbReference type="Proteomes" id="UP000275256">
    <property type="component" value="Unassembled WGS sequence"/>
</dbReference>
<dbReference type="InterPro" id="IPR022463">
    <property type="entry name" value="1-PFruKinase"/>
</dbReference>
<keyword evidence="5 10" id="KW-0808">Transferase</keyword>
<dbReference type="OrthoDB" id="9801219at2"/>
<dbReference type="Gene3D" id="3.40.1190.20">
    <property type="match status" value="1"/>
</dbReference>
<comment type="catalytic activity">
    <reaction evidence="9 10">
        <text>beta-D-fructose 1-phosphate + ATP = beta-D-fructose 1,6-bisphosphate + ADP + H(+)</text>
        <dbReference type="Rhea" id="RHEA:14213"/>
        <dbReference type="ChEBI" id="CHEBI:15378"/>
        <dbReference type="ChEBI" id="CHEBI:30616"/>
        <dbReference type="ChEBI" id="CHEBI:32966"/>
        <dbReference type="ChEBI" id="CHEBI:138881"/>
        <dbReference type="ChEBI" id="CHEBI:456216"/>
        <dbReference type="EC" id="2.7.1.56"/>
    </reaction>
</comment>
<accession>A0A3M0GG78</accession>
<dbReference type="CDD" id="cd01164">
    <property type="entry name" value="FruK_PfkB_like"/>
    <property type="match status" value="1"/>
</dbReference>
<dbReference type="RefSeq" id="WP_121900260.1">
    <property type="nucleotide sequence ID" value="NZ_REFW01000001.1"/>
</dbReference>
<organism evidence="12 13">
    <name type="scientific">Tessaracoccus antarcticus</name>
    <dbReference type="NCBI Taxonomy" id="2479848"/>
    <lineage>
        <taxon>Bacteria</taxon>
        <taxon>Bacillati</taxon>
        <taxon>Actinomycetota</taxon>
        <taxon>Actinomycetes</taxon>
        <taxon>Propionibacteriales</taxon>
        <taxon>Propionibacteriaceae</taxon>
        <taxon>Tessaracoccus</taxon>
    </lineage>
</organism>
<evidence type="ECO:0000256" key="7">
    <source>
        <dbReference type="ARBA" id="ARBA00022777"/>
    </source>
</evidence>
<evidence type="ECO:0000313" key="12">
    <source>
        <dbReference type="EMBL" id="RMB61712.1"/>
    </source>
</evidence>
<proteinExistence type="inferred from homology"/>
<dbReference type="PRINTS" id="PR00107">
    <property type="entry name" value="PHOSPHOCPHPR"/>
</dbReference>
<evidence type="ECO:0000256" key="9">
    <source>
        <dbReference type="ARBA" id="ARBA00047745"/>
    </source>
</evidence>
<dbReference type="PANTHER" id="PTHR46566:SF5">
    <property type="entry name" value="1-PHOSPHOFRUCTOKINASE"/>
    <property type="match status" value="1"/>
</dbReference>
<keyword evidence="6 10" id="KW-0547">Nucleotide-binding</keyword>
<dbReference type="NCBIfam" id="TIGR01003">
    <property type="entry name" value="PTS_HPr_family"/>
    <property type="match status" value="1"/>
</dbReference>
<dbReference type="FunFam" id="3.40.1190.20:FF:000001">
    <property type="entry name" value="Phosphofructokinase"/>
    <property type="match status" value="1"/>
</dbReference>
<dbReference type="CDD" id="cd00367">
    <property type="entry name" value="PTS-HPr_like"/>
    <property type="match status" value="1"/>
</dbReference>
<dbReference type="PROSITE" id="PS00369">
    <property type="entry name" value="PTS_HPR_HIS"/>
    <property type="match status" value="1"/>
</dbReference>
<dbReference type="GO" id="GO:0005829">
    <property type="term" value="C:cytosol"/>
    <property type="evidence" value="ECO:0007669"/>
    <property type="project" value="TreeGrafter"/>
</dbReference>
<evidence type="ECO:0000256" key="6">
    <source>
        <dbReference type="ARBA" id="ARBA00022741"/>
    </source>
</evidence>